<dbReference type="EMBL" id="JAINUG010000090">
    <property type="protein sequence ID" value="KAJ8398391.1"/>
    <property type="molecule type" value="Genomic_DNA"/>
</dbReference>
<keyword evidence="3" id="KW-1185">Reference proteome</keyword>
<evidence type="ECO:0000313" key="2">
    <source>
        <dbReference type="EMBL" id="KAJ8398391.1"/>
    </source>
</evidence>
<gene>
    <name evidence="2" type="ORF">AAFF_G00426460</name>
</gene>
<feature type="region of interest" description="Disordered" evidence="1">
    <location>
        <begin position="1"/>
        <end position="100"/>
    </location>
</feature>
<name>A0AAD7SBQ3_9TELE</name>
<comment type="caution">
    <text evidence="2">The sequence shown here is derived from an EMBL/GenBank/DDBJ whole genome shotgun (WGS) entry which is preliminary data.</text>
</comment>
<dbReference type="AlphaFoldDB" id="A0AAD7SBQ3"/>
<dbReference type="Proteomes" id="UP001221898">
    <property type="component" value="Unassembled WGS sequence"/>
</dbReference>
<organism evidence="2 3">
    <name type="scientific">Aldrovandia affinis</name>
    <dbReference type="NCBI Taxonomy" id="143900"/>
    <lineage>
        <taxon>Eukaryota</taxon>
        <taxon>Metazoa</taxon>
        <taxon>Chordata</taxon>
        <taxon>Craniata</taxon>
        <taxon>Vertebrata</taxon>
        <taxon>Euteleostomi</taxon>
        <taxon>Actinopterygii</taxon>
        <taxon>Neopterygii</taxon>
        <taxon>Teleostei</taxon>
        <taxon>Notacanthiformes</taxon>
        <taxon>Halosauridae</taxon>
        <taxon>Aldrovandia</taxon>
    </lineage>
</organism>
<proteinExistence type="predicted"/>
<reference evidence="2" key="1">
    <citation type="journal article" date="2023" name="Science">
        <title>Genome structures resolve the early diversification of teleost fishes.</title>
        <authorList>
            <person name="Parey E."/>
            <person name="Louis A."/>
            <person name="Montfort J."/>
            <person name="Bouchez O."/>
            <person name="Roques C."/>
            <person name="Iampietro C."/>
            <person name="Lluch J."/>
            <person name="Castinel A."/>
            <person name="Donnadieu C."/>
            <person name="Desvignes T."/>
            <person name="Floi Bucao C."/>
            <person name="Jouanno E."/>
            <person name="Wen M."/>
            <person name="Mejri S."/>
            <person name="Dirks R."/>
            <person name="Jansen H."/>
            <person name="Henkel C."/>
            <person name="Chen W.J."/>
            <person name="Zahm M."/>
            <person name="Cabau C."/>
            <person name="Klopp C."/>
            <person name="Thompson A.W."/>
            <person name="Robinson-Rechavi M."/>
            <person name="Braasch I."/>
            <person name="Lecointre G."/>
            <person name="Bobe J."/>
            <person name="Postlethwait J.H."/>
            <person name="Berthelot C."/>
            <person name="Roest Crollius H."/>
            <person name="Guiguen Y."/>
        </authorList>
    </citation>
    <scope>NUCLEOTIDE SEQUENCE</scope>
    <source>
        <strain evidence="2">NC1722</strain>
    </source>
</reference>
<evidence type="ECO:0000256" key="1">
    <source>
        <dbReference type="SAM" id="MobiDB-lite"/>
    </source>
</evidence>
<accession>A0AAD7SBQ3</accession>
<feature type="compositionally biased region" description="Polar residues" evidence="1">
    <location>
        <begin position="91"/>
        <end position="100"/>
    </location>
</feature>
<evidence type="ECO:0000313" key="3">
    <source>
        <dbReference type="Proteomes" id="UP001221898"/>
    </source>
</evidence>
<protein>
    <submittedName>
        <fullName evidence="2">Uncharacterized protein</fullName>
    </submittedName>
</protein>
<sequence length="100" mass="10327">MSIAVDRAATPMGQHWRAAGPDAVPGGGPPQDIHLAPQPPSRSLEEGQLTRGAPVQGWEHKSHWVPALQAAHGNGPEPRVPALPGSVIPDSLTQGCSGSH</sequence>